<organism evidence="8 9">
    <name type="scientific">Trapa incisa</name>
    <dbReference type="NCBI Taxonomy" id="236973"/>
    <lineage>
        <taxon>Eukaryota</taxon>
        <taxon>Viridiplantae</taxon>
        <taxon>Streptophyta</taxon>
        <taxon>Embryophyta</taxon>
        <taxon>Tracheophyta</taxon>
        <taxon>Spermatophyta</taxon>
        <taxon>Magnoliopsida</taxon>
        <taxon>eudicotyledons</taxon>
        <taxon>Gunneridae</taxon>
        <taxon>Pentapetalae</taxon>
        <taxon>rosids</taxon>
        <taxon>malvids</taxon>
        <taxon>Myrtales</taxon>
        <taxon>Lythraceae</taxon>
        <taxon>Trapa</taxon>
    </lineage>
</organism>
<feature type="transmembrane region" description="Helical" evidence="6">
    <location>
        <begin position="51"/>
        <end position="77"/>
    </location>
</feature>
<feature type="region of interest" description="Disordered" evidence="5">
    <location>
        <begin position="23"/>
        <end position="44"/>
    </location>
</feature>
<sequence length="237" mass="26526">MSDLGKFHLFGDPEALNHAASGSVGSPGLCDQEEDPGEDPPPEGCPSSSRYLCWAFSVLMILLVSGGAIVGILYLAYQPEVPKYSVSSLKMMKFNPRRSNNLYAIFSLVVGTENPNKNVGIYYDEGSTVRLLYKGYKLCEGPFPEFYQGHWNTTWLQVPLTGYGQYATSLLRWMQQQKQQTGFLDLDLRVTQLVSLKFGRVKVRGLKLVGHCWLDVDNVDGSIISIKETICDLRMRL</sequence>
<evidence type="ECO:0000256" key="5">
    <source>
        <dbReference type="SAM" id="MobiDB-lite"/>
    </source>
</evidence>
<protein>
    <recommendedName>
        <fullName evidence="7">Late embryogenesis abundant protein LEA-2 subgroup domain-containing protein</fullName>
    </recommendedName>
</protein>
<dbReference type="GO" id="GO:0005886">
    <property type="term" value="C:plasma membrane"/>
    <property type="evidence" value="ECO:0007669"/>
    <property type="project" value="TreeGrafter"/>
</dbReference>
<accession>A0AAN7PWI5</accession>
<dbReference type="InterPro" id="IPR004864">
    <property type="entry name" value="LEA_2"/>
</dbReference>
<evidence type="ECO:0000256" key="3">
    <source>
        <dbReference type="ARBA" id="ARBA00022989"/>
    </source>
</evidence>
<evidence type="ECO:0000256" key="2">
    <source>
        <dbReference type="ARBA" id="ARBA00022692"/>
    </source>
</evidence>
<name>A0AAN7PWI5_9MYRT</name>
<dbReference type="InterPro" id="IPR044839">
    <property type="entry name" value="NDR1-like"/>
</dbReference>
<dbReference type="GO" id="GO:0098542">
    <property type="term" value="P:defense response to other organism"/>
    <property type="evidence" value="ECO:0007669"/>
    <property type="project" value="InterPro"/>
</dbReference>
<keyword evidence="4 6" id="KW-0472">Membrane</keyword>
<comment type="subcellular location">
    <subcellularLocation>
        <location evidence="1">Membrane</location>
        <topology evidence="1">Single-pass membrane protein</topology>
    </subcellularLocation>
</comment>
<comment type="caution">
    <text evidence="8">The sequence shown here is derived from an EMBL/GenBank/DDBJ whole genome shotgun (WGS) entry which is preliminary data.</text>
</comment>
<dbReference type="AlphaFoldDB" id="A0AAN7PWI5"/>
<evidence type="ECO:0000256" key="6">
    <source>
        <dbReference type="SAM" id="Phobius"/>
    </source>
</evidence>
<dbReference type="Proteomes" id="UP001345219">
    <property type="component" value="Chromosome 8"/>
</dbReference>
<dbReference type="PANTHER" id="PTHR31234:SF72">
    <property type="entry name" value="NDR1_HIN1-LIKE PROTEIN 6"/>
    <property type="match status" value="1"/>
</dbReference>
<evidence type="ECO:0000256" key="1">
    <source>
        <dbReference type="ARBA" id="ARBA00004167"/>
    </source>
</evidence>
<proteinExistence type="predicted"/>
<evidence type="ECO:0000256" key="4">
    <source>
        <dbReference type="ARBA" id="ARBA00023136"/>
    </source>
</evidence>
<evidence type="ECO:0000313" key="8">
    <source>
        <dbReference type="EMBL" id="KAK4754908.1"/>
    </source>
</evidence>
<keyword evidence="2 6" id="KW-0812">Transmembrane</keyword>
<dbReference type="EMBL" id="JAXIOK010000014">
    <property type="protein sequence ID" value="KAK4754908.1"/>
    <property type="molecule type" value="Genomic_DNA"/>
</dbReference>
<gene>
    <name evidence="8" type="ORF">SAY87_008665</name>
</gene>
<dbReference type="Pfam" id="PF03168">
    <property type="entry name" value="LEA_2"/>
    <property type="match status" value="1"/>
</dbReference>
<reference evidence="8 9" key="1">
    <citation type="journal article" date="2023" name="Hortic Res">
        <title>Pangenome of water caltrop reveals structural variations and asymmetric subgenome divergence after allopolyploidization.</title>
        <authorList>
            <person name="Zhang X."/>
            <person name="Chen Y."/>
            <person name="Wang L."/>
            <person name="Yuan Y."/>
            <person name="Fang M."/>
            <person name="Shi L."/>
            <person name="Lu R."/>
            <person name="Comes H.P."/>
            <person name="Ma Y."/>
            <person name="Chen Y."/>
            <person name="Huang G."/>
            <person name="Zhou Y."/>
            <person name="Zheng Z."/>
            <person name="Qiu Y."/>
        </authorList>
    </citation>
    <scope>NUCLEOTIDE SEQUENCE [LARGE SCALE GENOMIC DNA]</scope>
    <source>
        <tissue evidence="8">Roots</tissue>
    </source>
</reference>
<keyword evidence="3 6" id="KW-1133">Transmembrane helix</keyword>
<feature type="domain" description="Late embryogenesis abundant protein LEA-2 subgroup" evidence="7">
    <location>
        <begin position="113"/>
        <end position="203"/>
    </location>
</feature>
<keyword evidence="9" id="KW-1185">Reference proteome</keyword>
<dbReference type="PANTHER" id="PTHR31234">
    <property type="entry name" value="LATE EMBRYOGENESIS ABUNDANT (LEA) HYDROXYPROLINE-RICH GLYCOPROTEIN FAMILY"/>
    <property type="match status" value="1"/>
</dbReference>
<evidence type="ECO:0000259" key="7">
    <source>
        <dbReference type="Pfam" id="PF03168"/>
    </source>
</evidence>
<evidence type="ECO:0000313" key="9">
    <source>
        <dbReference type="Proteomes" id="UP001345219"/>
    </source>
</evidence>
<feature type="compositionally biased region" description="Acidic residues" evidence="5">
    <location>
        <begin position="31"/>
        <end position="41"/>
    </location>
</feature>